<name>E6QPF3_9ZZZZ</name>
<evidence type="ECO:0000313" key="4">
    <source>
        <dbReference type="EMBL" id="CBI09124.1"/>
    </source>
</evidence>
<dbReference type="Gene3D" id="3.40.50.300">
    <property type="entry name" value="P-loop containing nucleotide triphosphate hydrolases"/>
    <property type="match status" value="1"/>
</dbReference>
<keyword evidence="4" id="KW-0547">Nucleotide-binding</keyword>
<sequence>MPSRSRRDPRPGQRCRPSPSSPLSPETSMQTCATNEIHPVRQPWSATTRLMGQQAEAIAKLLPSRVGGLFMEMGTGKSRTAVELARLRQHKIDRVVWFCPVALKMTVAHEILKHTDCEDAAIYVFDHQTREDTVPLDRFWYVVGIESLSLGSRALHSVMQCIDERTMVIVDESTTIKGHWAKRTKRVTQICAKTRYRLILTGTPITQGVVDLYAQMRFLSPKILGYDSFYSFAANHLVYSTRNRGQIVRTLDHAWIIERIRPYVYQVTKDACLDLPDKIHTDRYCSLSEEQQEAYRRAKEDFADDLLAYLDEDSDLSNGIAVFRLFSRLQAVACGIHDGQPIPHNRLDLLADVLGEVRDSHGVIWAKYRDSVRQIVERIRADGGVAWGYDGSVPERKRQDVLDNWRRSGGCLVATQSLGSHGLDLTAASTVIFYARGFKYSENIQAEDRCHRIGQSRPVAYISLWADCGIEDRISDALVHKGNALERLRTEIDKVKQSGKDKLRAFVLSL</sequence>
<dbReference type="InterPro" id="IPR000330">
    <property type="entry name" value="SNF2_N"/>
</dbReference>
<dbReference type="GO" id="GO:0006281">
    <property type="term" value="P:DNA repair"/>
    <property type="evidence" value="ECO:0007669"/>
    <property type="project" value="TreeGrafter"/>
</dbReference>
<dbReference type="SUPFAM" id="SSF52540">
    <property type="entry name" value="P-loop containing nucleoside triphosphate hydrolases"/>
    <property type="match status" value="2"/>
</dbReference>
<dbReference type="EMBL" id="CABQ01000322">
    <property type="protein sequence ID" value="CBI09124.1"/>
    <property type="molecule type" value="Genomic_DNA"/>
</dbReference>
<reference evidence="4" key="1">
    <citation type="submission" date="2009-10" db="EMBL/GenBank/DDBJ databases">
        <title>Diversity of trophic interactions inside an arsenic-rich microbial ecosystem.</title>
        <authorList>
            <person name="Bertin P.N."/>
            <person name="Heinrich-Salmeron A."/>
            <person name="Pelletier E."/>
            <person name="Goulhen-Chollet F."/>
            <person name="Arsene-Ploetze F."/>
            <person name="Gallien S."/>
            <person name="Calteau A."/>
            <person name="Vallenet D."/>
            <person name="Casiot C."/>
            <person name="Chane-Woon-Ming B."/>
            <person name="Giloteaux L."/>
            <person name="Barakat M."/>
            <person name="Bonnefoy V."/>
            <person name="Bruneel O."/>
            <person name="Chandler M."/>
            <person name="Cleiss J."/>
            <person name="Duran R."/>
            <person name="Elbaz-Poulichet F."/>
            <person name="Fonknechten N."/>
            <person name="Lauga B."/>
            <person name="Mornico D."/>
            <person name="Ortet P."/>
            <person name="Schaeffer C."/>
            <person name="Siguier P."/>
            <person name="Alexander Thil Smith A."/>
            <person name="Van Dorsselaer A."/>
            <person name="Weissenbach J."/>
            <person name="Medigue C."/>
            <person name="Le Paslier D."/>
        </authorList>
    </citation>
    <scope>NUCLEOTIDE SEQUENCE</scope>
</reference>
<gene>
    <name evidence="4" type="ORF">CARN6_2678</name>
</gene>
<dbReference type="CDD" id="cd18793">
    <property type="entry name" value="SF2_C_SNF"/>
    <property type="match status" value="1"/>
</dbReference>
<dbReference type="GO" id="GO:0005524">
    <property type="term" value="F:ATP binding"/>
    <property type="evidence" value="ECO:0007669"/>
    <property type="project" value="InterPro"/>
</dbReference>
<organism evidence="4">
    <name type="scientific">mine drainage metagenome</name>
    <dbReference type="NCBI Taxonomy" id="410659"/>
    <lineage>
        <taxon>unclassified sequences</taxon>
        <taxon>metagenomes</taxon>
        <taxon>ecological metagenomes</taxon>
    </lineage>
</organism>
<evidence type="ECO:0000256" key="2">
    <source>
        <dbReference type="SAM" id="MobiDB-lite"/>
    </source>
</evidence>
<dbReference type="InterPro" id="IPR027417">
    <property type="entry name" value="P-loop_NTPase"/>
</dbReference>
<evidence type="ECO:0000256" key="1">
    <source>
        <dbReference type="ARBA" id="ARBA00022801"/>
    </source>
</evidence>
<dbReference type="SMART" id="SM00487">
    <property type="entry name" value="DEXDc"/>
    <property type="match status" value="1"/>
</dbReference>
<keyword evidence="4" id="KW-0347">Helicase</keyword>
<dbReference type="GO" id="GO:0031297">
    <property type="term" value="P:replication fork processing"/>
    <property type="evidence" value="ECO:0007669"/>
    <property type="project" value="TreeGrafter"/>
</dbReference>
<feature type="compositionally biased region" description="Basic and acidic residues" evidence="2">
    <location>
        <begin position="1"/>
        <end position="11"/>
    </location>
</feature>
<protein>
    <submittedName>
        <fullName evidence="4">Putative Superfamily II DNA/RNA helicase</fullName>
    </submittedName>
</protein>
<dbReference type="GO" id="GO:0016787">
    <property type="term" value="F:hydrolase activity"/>
    <property type="evidence" value="ECO:0007669"/>
    <property type="project" value="UniProtKB-KW"/>
</dbReference>
<dbReference type="Pfam" id="PF00176">
    <property type="entry name" value="SNF2-rel_dom"/>
    <property type="match status" value="1"/>
</dbReference>
<dbReference type="InterPro" id="IPR038718">
    <property type="entry name" value="SNF2-like_sf"/>
</dbReference>
<evidence type="ECO:0000259" key="3">
    <source>
        <dbReference type="PROSITE" id="PS51194"/>
    </source>
</evidence>
<proteinExistence type="predicted"/>
<comment type="caution">
    <text evidence="4">The sequence shown here is derived from an EMBL/GenBank/DDBJ whole genome shotgun (WGS) entry which is preliminary data.</text>
</comment>
<dbReference type="PANTHER" id="PTHR45766:SF6">
    <property type="entry name" value="SWI_SNF-RELATED MATRIX-ASSOCIATED ACTIN-DEPENDENT REGULATOR OF CHROMATIN SUBFAMILY A-LIKE PROTEIN 1"/>
    <property type="match status" value="1"/>
</dbReference>
<feature type="region of interest" description="Disordered" evidence="2">
    <location>
        <begin position="1"/>
        <end position="29"/>
    </location>
</feature>
<dbReference type="InterPro" id="IPR049730">
    <property type="entry name" value="SNF2/RAD54-like_C"/>
</dbReference>
<dbReference type="SMART" id="SM00490">
    <property type="entry name" value="HELICc"/>
    <property type="match status" value="1"/>
</dbReference>
<dbReference type="GO" id="GO:0004386">
    <property type="term" value="F:helicase activity"/>
    <property type="evidence" value="ECO:0007669"/>
    <property type="project" value="UniProtKB-KW"/>
</dbReference>
<dbReference type="Pfam" id="PF00271">
    <property type="entry name" value="Helicase_C"/>
    <property type="match status" value="1"/>
</dbReference>
<dbReference type="InterPro" id="IPR014001">
    <property type="entry name" value="Helicase_ATP-bd"/>
</dbReference>
<dbReference type="Gene3D" id="3.40.50.10810">
    <property type="entry name" value="Tandem AAA-ATPase domain"/>
    <property type="match status" value="1"/>
</dbReference>
<dbReference type="PROSITE" id="PS51194">
    <property type="entry name" value="HELICASE_CTER"/>
    <property type="match status" value="1"/>
</dbReference>
<dbReference type="InterPro" id="IPR001650">
    <property type="entry name" value="Helicase_C-like"/>
</dbReference>
<keyword evidence="4" id="KW-0067">ATP-binding</keyword>
<accession>E6QPF3</accession>
<keyword evidence="1" id="KW-0378">Hydrolase</keyword>
<feature type="domain" description="Helicase C-terminal" evidence="3">
    <location>
        <begin position="349"/>
        <end position="503"/>
    </location>
</feature>
<dbReference type="PANTHER" id="PTHR45766">
    <property type="entry name" value="DNA ANNEALING HELICASE AND ENDONUCLEASE ZRANB3 FAMILY MEMBER"/>
    <property type="match status" value="1"/>
</dbReference>
<dbReference type="AlphaFoldDB" id="E6QPF3"/>